<name>D6E7V1_9ACTN</name>
<accession>D6E7V1</accession>
<protein>
    <submittedName>
        <fullName evidence="1">Uncharacterized protein</fullName>
    </submittedName>
</protein>
<dbReference type="HOGENOM" id="CLU_2422810_0_0_11"/>
<dbReference type="Proteomes" id="UP000008805">
    <property type="component" value="Chromosome"/>
</dbReference>
<dbReference type="EMBL" id="FP929047">
    <property type="protein sequence ID" value="CBL03798.1"/>
    <property type="molecule type" value="Genomic_DNA"/>
</dbReference>
<keyword evidence="2" id="KW-1185">Reference proteome</keyword>
<dbReference type="AlphaFoldDB" id="D6E7V1"/>
<evidence type="ECO:0000313" key="2">
    <source>
        <dbReference type="Proteomes" id="UP000008805"/>
    </source>
</evidence>
<evidence type="ECO:0000313" key="1">
    <source>
        <dbReference type="EMBL" id="CBL03798.1"/>
    </source>
</evidence>
<reference evidence="1 2" key="2">
    <citation type="submission" date="2010-03" db="EMBL/GenBank/DDBJ databases">
        <authorList>
            <person name="Pajon A."/>
        </authorList>
    </citation>
    <scope>NUCLEOTIDE SEQUENCE [LARGE SCALE GENOMIC DNA]</scope>
    <source>
        <strain evidence="2">7-10-1-b</strain>
    </source>
</reference>
<dbReference type="KEGG" id="gpa:GPA_10890"/>
<reference evidence="1 2" key="1">
    <citation type="submission" date="2010-03" db="EMBL/GenBank/DDBJ databases">
        <title>The genome sequence of Gordonibacter pamelaeae 7-10-1-bT.</title>
        <authorList>
            <consortium name="metaHIT consortium -- http://www.metahit.eu/"/>
            <person name="Pajon A."/>
            <person name="Turner K."/>
            <person name="Parkhill J."/>
            <person name="Timmis K."/>
            <person name="Oxley A."/>
            <person name="Wurdemann D."/>
        </authorList>
    </citation>
    <scope>NUCLEOTIDE SEQUENCE [LARGE SCALE GENOMIC DNA]</scope>
    <source>
        <strain evidence="2">7-10-1-b</strain>
    </source>
</reference>
<sequence>MMGVRATLRNVSLNVARSVANATANRTAPAWRIGVFDMKLHTPFWKARRAKAGPQAAEDGWFSRGVRKIFRKRQAQTFVSLPILADGEARS</sequence>
<organism evidence="1 2">
    <name type="scientific">Gordonibacter pamelaeae 7-10-1-b</name>
    <dbReference type="NCBI Taxonomy" id="657308"/>
    <lineage>
        <taxon>Bacteria</taxon>
        <taxon>Bacillati</taxon>
        <taxon>Actinomycetota</taxon>
        <taxon>Coriobacteriia</taxon>
        <taxon>Eggerthellales</taxon>
        <taxon>Eggerthellaceae</taxon>
        <taxon>Gordonibacter</taxon>
    </lineage>
</organism>
<gene>
    <name evidence="1" type="ORF">GPA_10890</name>
</gene>
<proteinExistence type="predicted"/>